<dbReference type="InterPro" id="IPR007627">
    <property type="entry name" value="RNA_pol_sigma70_r2"/>
</dbReference>
<organism evidence="8 9">
    <name type="scientific">Actinopolyspora erythraea</name>
    <dbReference type="NCBI Taxonomy" id="414996"/>
    <lineage>
        <taxon>Bacteria</taxon>
        <taxon>Bacillati</taxon>
        <taxon>Actinomycetota</taxon>
        <taxon>Actinomycetes</taxon>
        <taxon>Actinopolysporales</taxon>
        <taxon>Actinopolysporaceae</taxon>
        <taxon>Actinopolyspora</taxon>
    </lineage>
</organism>
<protein>
    <submittedName>
        <fullName evidence="8">Sigma-70 family RNA polymerase sigma factor</fullName>
    </submittedName>
</protein>
<dbReference type="InterPro" id="IPR039425">
    <property type="entry name" value="RNA_pol_sigma-70-like"/>
</dbReference>
<evidence type="ECO:0000313" key="9">
    <source>
        <dbReference type="Proteomes" id="UP000215043"/>
    </source>
</evidence>
<dbReference type="EMBL" id="CP022752">
    <property type="protein sequence ID" value="ASU80350.1"/>
    <property type="molecule type" value="Genomic_DNA"/>
</dbReference>
<dbReference type="PANTHER" id="PTHR43133:SF8">
    <property type="entry name" value="RNA POLYMERASE SIGMA FACTOR HI_1459-RELATED"/>
    <property type="match status" value="1"/>
</dbReference>
<keyword evidence="3" id="KW-0731">Sigma factor</keyword>
<dbReference type="GO" id="GO:0003677">
    <property type="term" value="F:DNA binding"/>
    <property type="evidence" value="ECO:0007669"/>
    <property type="project" value="UniProtKB-KW"/>
</dbReference>
<dbReference type="InterPro" id="IPR036388">
    <property type="entry name" value="WH-like_DNA-bd_sf"/>
</dbReference>
<dbReference type="OrthoDB" id="265863at2"/>
<comment type="similarity">
    <text evidence="1">Belongs to the sigma-70 factor family. ECF subfamily.</text>
</comment>
<evidence type="ECO:0000256" key="5">
    <source>
        <dbReference type="ARBA" id="ARBA00023163"/>
    </source>
</evidence>
<reference evidence="8 9" key="1">
    <citation type="submission" date="2017-08" db="EMBL/GenBank/DDBJ databases">
        <title>The complete genome sequence of moderately halophilic actinomycete Actinopolyspora erythraea YIM 90600, the producer of novel erythromycin, novel actinopolysporins A-C and tubercidin.</title>
        <authorList>
            <person name="Yin M."/>
            <person name="Tang S."/>
        </authorList>
    </citation>
    <scope>NUCLEOTIDE SEQUENCE [LARGE SCALE GENOMIC DNA]</scope>
    <source>
        <strain evidence="8 9">YIM 90600</strain>
    </source>
</reference>
<evidence type="ECO:0000256" key="2">
    <source>
        <dbReference type="ARBA" id="ARBA00023015"/>
    </source>
</evidence>
<dbReference type="KEGG" id="aey:CDG81_21080"/>
<evidence type="ECO:0000256" key="6">
    <source>
        <dbReference type="SAM" id="MobiDB-lite"/>
    </source>
</evidence>
<dbReference type="SUPFAM" id="SSF88659">
    <property type="entry name" value="Sigma3 and sigma4 domains of RNA polymerase sigma factors"/>
    <property type="match status" value="1"/>
</dbReference>
<dbReference type="GO" id="GO:0006352">
    <property type="term" value="P:DNA-templated transcription initiation"/>
    <property type="evidence" value="ECO:0007669"/>
    <property type="project" value="InterPro"/>
</dbReference>
<dbReference type="NCBIfam" id="TIGR02937">
    <property type="entry name" value="sigma70-ECF"/>
    <property type="match status" value="1"/>
</dbReference>
<dbReference type="Gene3D" id="1.10.1740.10">
    <property type="match status" value="1"/>
</dbReference>
<dbReference type="Gene3D" id="1.10.10.10">
    <property type="entry name" value="Winged helix-like DNA-binding domain superfamily/Winged helix DNA-binding domain"/>
    <property type="match status" value="1"/>
</dbReference>
<evidence type="ECO:0000259" key="7">
    <source>
        <dbReference type="Pfam" id="PF04542"/>
    </source>
</evidence>
<dbReference type="SUPFAM" id="SSF88946">
    <property type="entry name" value="Sigma2 domain of RNA polymerase sigma factors"/>
    <property type="match status" value="1"/>
</dbReference>
<dbReference type="PANTHER" id="PTHR43133">
    <property type="entry name" value="RNA POLYMERASE ECF-TYPE SIGMA FACTO"/>
    <property type="match status" value="1"/>
</dbReference>
<keyword evidence="5" id="KW-0804">Transcription</keyword>
<dbReference type="InterPro" id="IPR013324">
    <property type="entry name" value="RNA_pol_sigma_r3/r4-like"/>
</dbReference>
<evidence type="ECO:0000256" key="3">
    <source>
        <dbReference type="ARBA" id="ARBA00023082"/>
    </source>
</evidence>
<dbReference type="Pfam" id="PF04542">
    <property type="entry name" value="Sigma70_r2"/>
    <property type="match status" value="1"/>
</dbReference>
<dbReference type="InterPro" id="IPR014284">
    <property type="entry name" value="RNA_pol_sigma-70_dom"/>
</dbReference>
<keyword evidence="4" id="KW-0238">DNA-binding</keyword>
<accession>A0A223RWV6</accession>
<feature type="domain" description="RNA polymerase sigma-70 region 2" evidence="7">
    <location>
        <begin position="77"/>
        <end position="144"/>
    </location>
</feature>
<name>A0A223RWV6_9ACTN</name>
<evidence type="ECO:0000256" key="1">
    <source>
        <dbReference type="ARBA" id="ARBA00010641"/>
    </source>
</evidence>
<sequence length="246" mass="26465">MPRSGVCDLGTNPSAPSASPIRRDPPDRASASAVRFRVRDRIRDTKGVPVTEQGRTCGTAALLDRVALGDERAWRELVDRNSGVVWGAVRAYSANRADAEDAWQATWLLLAENLHRLREAEGVSAWLVTTARRESLRLARARRRESPSGLAGLLAEVDAGTESPESSAVRSVSAARMAQAFAQLSHRCQQLLRIMAVAPDASYEQIGAALGMARGSIGPKKQRCLRALRQRMLASGSLDGVEGVAG</sequence>
<evidence type="ECO:0000313" key="8">
    <source>
        <dbReference type="EMBL" id="ASU80350.1"/>
    </source>
</evidence>
<dbReference type="Proteomes" id="UP000215043">
    <property type="component" value="Chromosome"/>
</dbReference>
<dbReference type="AlphaFoldDB" id="A0A223RWV6"/>
<gene>
    <name evidence="8" type="ORF">CDG81_21080</name>
</gene>
<feature type="region of interest" description="Disordered" evidence="6">
    <location>
        <begin position="1"/>
        <end position="30"/>
    </location>
</feature>
<proteinExistence type="inferred from homology"/>
<dbReference type="GO" id="GO:0016987">
    <property type="term" value="F:sigma factor activity"/>
    <property type="evidence" value="ECO:0007669"/>
    <property type="project" value="UniProtKB-KW"/>
</dbReference>
<evidence type="ECO:0000256" key="4">
    <source>
        <dbReference type="ARBA" id="ARBA00023125"/>
    </source>
</evidence>
<dbReference type="InterPro" id="IPR013325">
    <property type="entry name" value="RNA_pol_sigma_r2"/>
</dbReference>
<keyword evidence="2" id="KW-0805">Transcription regulation</keyword>